<sequence>MDKKLFKKAAVVIERLPEELKDKNNKQTKPLEEKETSNSEKENGPQLVVNIPNLTPKDVKKMKVISKMKLETLKNKFTNYEPHTPKASIELSLELKKVINERNMLTSKTRKRVFEALDEMKSRSEEETRSFKREKALLEIVNSEIKYVKQLETIINFFMVPAEERKLLKPDDFEVLFGNIKTIYNINKELLDELDKGFYNVANAFFKIAPFLKLYSVYAYEFRNIIRILQNARAANPLFAKFVQNQESRPEVQNKLSALLITPIQRVPRYKLLLTHLYELTSPQEQDYEPLRECLSKIEDAALHINKVVEEQENTQRLLELQRCLRSGEPNIIMPGRKLKKEGILNKMSTRNSPSEKLYVVLMNDIIMFNKMKKPAPEINSLKVSFIFPLNKSKVIEILDKGCLKIVCQDEDLILYHDQLCETLKWVESINSAIDNYLEDRKTLRKESSNRRPVKRKDVNEYNEIGLSPGRPLKKRKFMDPRNSTSEILRFSSGILARKSIHSACNSTPIKLESNPETRDLTSTGFPLLETSNFSNGSNLKIEQDTGTNGIKPTLEDKLALENRTDVFIFGRKHNDHNTTKFGSFVSGIRSTFKGLFSFGSNK</sequence>
<organism evidence="4 5">
    <name type="scientific">Sitophilus oryzae</name>
    <name type="common">Rice weevil</name>
    <name type="synonym">Curculio oryzae</name>
    <dbReference type="NCBI Taxonomy" id="7048"/>
    <lineage>
        <taxon>Eukaryota</taxon>
        <taxon>Metazoa</taxon>
        <taxon>Ecdysozoa</taxon>
        <taxon>Arthropoda</taxon>
        <taxon>Hexapoda</taxon>
        <taxon>Insecta</taxon>
        <taxon>Pterygota</taxon>
        <taxon>Neoptera</taxon>
        <taxon>Endopterygota</taxon>
        <taxon>Coleoptera</taxon>
        <taxon>Polyphaga</taxon>
        <taxon>Cucujiformia</taxon>
        <taxon>Curculionidae</taxon>
        <taxon>Dryophthorinae</taxon>
        <taxon>Sitophilus</taxon>
    </lineage>
</organism>
<dbReference type="InterPro" id="IPR035899">
    <property type="entry name" value="DBL_dom_sf"/>
</dbReference>
<protein>
    <submittedName>
        <fullName evidence="5">Uncharacterized protein</fullName>
    </submittedName>
</protein>
<dbReference type="InterPro" id="IPR000219">
    <property type="entry name" value="DH_dom"/>
</dbReference>
<dbReference type="PANTHER" id="PTHR12673:SF159">
    <property type="entry name" value="LD03170P"/>
    <property type="match status" value="1"/>
</dbReference>
<feature type="region of interest" description="Disordered" evidence="1">
    <location>
        <begin position="17"/>
        <end position="48"/>
    </location>
</feature>
<feature type="domain" description="PH" evidence="2">
    <location>
        <begin position="338"/>
        <end position="435"/>
    </location>
</feature>
<dbReference type="SMART" id="SM00233">
    <property type="entry name" value="PH"/>
    <property type="match status" value="1"/>
</dbReference>
<evidence type="ECO:0000259" key="2">
    <source>
        <dbReference type="PROSITE" id="PS50003"/>
    </source>
</evidence>
<accession>A0A6J2XI63</accession>
<dbReference type="Proteomes" id="UP000504635">
    <property type="component" value="Unplaced"/>
</dbReference>
<dbReference type="GeneID" id="115878142"/>
<reference evidence="5" key="1">
    <citation type="submission" date="2025-08" db="UniProtKB">
        <authorList>
            <consortium name="RefSeq"/>
        </authorList>
    </citation>
    <scope>IDENTIFICATION</scope>
    <source>
        <tissue evidence="5">Gonads</tissue>
    </source>
</reference>
<dbReference type="InterPro" id="IPR051092">
    <property type="entry name" value="FYVE_RhoGEF_PH"/>
</dbReference>
<dbReference type="GO" id="GO:0005085">
    <property type="term" value="F:guanyl-nucleotide exchange factor activity"/>
    <property type="evidence" value="ECO:0007669"/>
    <property type="project" value="InterPro"/>
</dbReference>
<dbReference type="SMART" id="SM00325">
    <property type="entry name" value="RhoGEF"/>
    <property type="match status" value="1"/>
</dbReference>
<evidence type="ECO:0000313" key="5">
    <source>
        <dbReference type="RefSeq" id="XP_030750379.1"/>
    </source>
</evidence>
<dbReference type="KEGG" id="soy:115878142"/>
<dbReference type="FunCoup" id="A0A6J2XI63">
    <property type="interactions" value="668"/>
</dbReference>
<name>A0A6J2XI63_SITOR</name>
<keyword evidence="4" id="KW-1185">Reference proteome</keyword>
<feature type="compositionally biased region" description="Basic and acidic residues" evidence="1">
    <location>
        <begin position="17"/>
        <end position="43"/>
    </location>
</feature>
<evidence type="ECO:0000259" key="3">
    <source>
        <dbReference type="PROSITE" id="PS50010"/>
    </source>
</evidence>
<gene>
    <name evidence="5" type="primary">LOC115878142</name>
</gene>
<dbReference type="AlphaFoldDB" id="A0A6J2XI63"/>
<feature type="domain" description="DH" evidence="3">
    <location>
        <begin position="132"/>
        <end position="308"/>
    </location>
</feature>
<dbReference type="Gene3D" id="1.20.900.10">
    <property type="entry name" value="Dbl homology (DH) domain"/>
    <property type="match status" value="1"/>
</dbReference>
<dbReference type="GO" id="GO:0005737">
    <property type="term" value="C:cytoplasm"/>
    <property type="evidence" value="ECO:0007669"/>
    <property type="project" value="TreeGrafter"/>
</dbReference>
<dbReference type="Pfam" id="PF00621">
    <property type="entry name" value="RhoGEF"/>
    <property type="match status" value="1"/>
</dbReference>
<dbReference type="SUPFAM" id="SSF50729">
    <property type="entry name" value="PH domain-like"/>
    <property type="match status" value="1"/>
</dbReference>
<evidence type="ECO:0000313" key="4">
    <source>
        <dbReference type="Proteomes" id="UP000504635"/>
    </source>
</evidence>
<dbReference type="PROSITE" id="PS50003">
    <property type="entry name" value="PH_DOMAIN"/>
    <property type="match status" value="1"/>
</dbReference>
<evidence type="ECO:0000256" key="1">
    <source>
        <dbReference type="SAM" id="MobiDB-lite"/>
    </source>
</evidence>
<dbReference type="Gene3D" id="2.30.29.30">
    <property type="entry name" value="Pleckstrin-homology domain (PH domain)/Phosphotyrosine-binding domain (PTB)"/>
    <property type="match status" value="1"/>
</dbReference>
<dbReference type="InParanoid" id="A0A6J2XI63"/>
<dbReference type="CTD" id="38806"/>
<dbReference type="SUPFAM" id="SSF48065">
    <property type="entry name" value="DBL homology domain (DH-domain)"/>
    <property type="match status" value="1"/>
</dbReference>
<dbReference type="PROSITE" id="PS50010">
    <property type="entry name" value="DH_2"/>
    <property type="match status" value="1"/>
</dbReference>
<dbReference type="InterPro" id="IPR011993">
    <property type="entry name" value="PH-like_dom_sf"/>
</dbReference>
<dbReference type="InterPro" id="IPR001849">
    <property type="entry name" value="PH_domain"/>
</dbReference>
<proteinExistence type="predicted"/>
<dbReference type="RefSeq" id="XP_030750379.1">
    <property type="nucleotide sequence ID" value="XM_030894519.1"/>
</dbReference>
<dbReference type="PANTHER" id="PTHR12673">
    <property type="entry name" value="FACIOGENITAL DYSPLASIA PROTEIN"/>
    <property type="match status" value="1"/>
</dbReference>
<dbReference type="CDD" id="cd00160">
    <property type="entry name" value="RhoGEF"/>
    <property type="match status" value="1"/>
</dbReference>
<dbReference type="OrthoDB" id="245697at2759"/>